<feature type="compositionally biased region" description="Basic and acidic residues" evidence="1">
    <location>
        <begin position="31"/>
        <end position="51"/>
    </location>
</feature>
<keyword evidence="3" id="KW-1185">Reference proteome</keyword>
<name>A0A2J7PNA6_9NEOP</name>
<reference evidence="2 3" key="1">
    <citation type="submission" date="2017-12" db="EMBL/GenBank/DDBJ databases">
        <title>Hemimetabolous genomes reveal molecular basis of termite eusociality.</title>
        <authorList>
            <person name="Harrison M.C."/>
            <person name="Jongepier E."/>
            <person name="Robertson H.M."/>
            <person name="Arning N."/>
            <person name="Bitard-Feildel T."/>
            <person name="Chao H."/>
            <person name="Childers C.P."/>
            <person name="Dinh H."/>
            <person name="Doddapaneni H."/>
            <person name="Dugan S."/>
            <person name="Gowin J."/>
            <person name="Greiner C."/>
            <person name="Han Y."/>
            <person name="Hu H."/>
            <person name="Hughes D.S.T."/>
            <person name="Huylmans A.-K."/>
            <person name="Kemena C."/>
            <person name="Kremer L.P.M."/>
            <person name="Lee S.L."/>
            <person name="Lopez-Ezquerra A."/>
            <person name="Mallet L."/>
            <person name="Monroy-Kuhn J.M."/>
            <person name="Moser A."/>
            <person name="Murali S.C."/>
            <person name="Muzny D.M."/>
            <person name="Otani S."/>
            <person name="Piulachs M.-D."/>
            <person name="Poelchau M."/>
            <person name="Qu J."/>
            <person name="Schaub F."/>
            <person name="Wada-Katsumata A."/>
            <person name="Worley K.C."/>
            <person name="Xie Q."/>
            <person name="Ylla G."/>
            <person name="Poulsen M."/>
            <person name="Gibbs R.A."/>
            <person name="Schal C."/>
            <person name="Richards S."/>
            <person name="Belles X."/>
            <person name="Korb J."/>
            <person name="Bornberg-Bauer E."/>
        </authorList>
    </citation>
    <scope>NUCLEOTIDE SEQUENCE [LARGE SCALE GENOMIC DNA]</scope>
    <source>
        <tissue evidence="2">Whole body</tissue>
    </source>
</reference>
<evidence type="ECO:0000256" key="1">
    <source>
        <dbReference type="SAM" id="MobiDB-lite"/>
    </source>
</evidence>
<accession>A0A2J7PNA6</accession>
<feature type="compositionally biased region" description="Polar residues" evidence="1">
    <location>
        <begin position="9"/>
        <end position="24"/>
    </location>
</feature>
<proteinExistence type="predicted"/>
<dbReference type="AlphaFoldDB" id="A0A2J7PNA6"/>
<comment type="caution">
    <text evidence="2">The sequence shown here is derived from an EMBL/GenBank/DDBJ whole genome shotgun (WGS) entry which is preliminary data.</text>
</comment>
<feature type="region of interest" description="Disordered" evidence="1">
    <location>
        <begin position="1"/>
        <end position="51"/>
    </location>
</feature>
<dbReference type="EMBL" id="NEVH01023957">
    <property type="protein sequence ID" value="PNF17799.1"/>
    <property type="molecule type" value="Genomic_DNA"/>
</dbReference>
<sequence>MVQGGERGASTSVLEHGSRNSSSRKAIFDAQQKKVQEEKKTQEDRKIQESKKTQYGAWGPVLKNKQNFVNMHIF</sequence>
<protein>
    <submittedName>
        <fullName evidence="2">Uncharacterized protein</fullName>
    </submittedName>
</protein>
<evidence type="ECO:0000313" key="3">
    <source>
        <dbReference type="Proteomes" id="UP000235965"/>
    </source>
</evidence>
<organism evidence="2 3">
    <name type="scientific">Cryptotermes secundus</name>
    <dbReference type="NCBI Taxonomy" id="105785"/>
    <lineage>
        <taxon>Eukaryota</taxon>
        <taxon>Metazoa</taxon>
        <taxon>Ecdysozoa</taxon>
        <taxon>Arthropoda</taxon>
        <taxon>Hexapoda</taxon>
        <taxon>Insecta</taxon>
        <taxon>Pterygota</taxon>
        <taxon>Neoptera</taxon>
        <taxon>Polyneoptera</taxon>
        <taxon>Dictyoptera</taxon>
        <taxon>Blattodea</taxon>
        <taxon>Blattoidea</taxon>
        <taxon>Termitoidae</taxon>
        <taxon>Kalotermitidae</taxon>
        <taxon>Cryptotermitinae</taxon>
        <taxon>Cryptotermes</taxon>
    </lineage>
</organism>
<dbReference type="Proteomes" id="UP000235965">
    <property type="component" value="Unassembled WGS sequence"/>
</dbReference>
<evidence type="ECO:0000313" key="2">
    <source>
        <dbReference type="EMBL" id="PNF17799.1"/>
    </source>
</evidence>
<dbReference type="InParanoid" id="A0A2J7PNA6"/>
<gene>
    <name evidence="2" type="ORF">B7P43_G06896</name>
</gene>